<keyword evidence="2" id="KW-0732">Signal</keyword>
<evidence type="ECO:0000313" key="3">
    <source>
        <dbReference type="EMBL" id="KAG8458659.1"/>
    </source>
</evidence>
<dbReference type="InterPro" id="IPR019734">
    <property type="entry name" value="TPR_rpt"/>
</dbReference>
<keyword evidence="1" id="KW-0802">TPR repeat</keyword>
<dbReference type="SUPFAM" id="SSF48452">
    <property type="entry name" value="TPR-like"/>
    <property type="match status" value="1"/>
</dbReference>
<accession>A0A8J5XDE4</accession>
<dbReference type="Proteomes" id="UP000751190">
    <property type="component" value="Unassembled WGS sequence"/>
</dbReference>
<evidence type="ECO:0000313" key="4">
    <source>
        <dbReference type="Proteomes" id="UP000751190"/>
    </source>
</evidence>
<gene>
    <name evidence="3" type="ORF">KFE25_008456</name>
</gene>
<feature type="chain" id="PRO_5035273145" evidence="2">
    <location>
        <begin position="25"/>
        <end position="209"/>
    </location>
</feature>
<organism evidence="3 4">
    <name type="scientific">Diacronema lutheri</name>
    <name type="common">Unicellular marine alga</name>
    <name type="synonym">Monochrysis lutheri</name>
    <dbReference type="NCBI Taxonomy" id="2081491"/>
    <lineage>
        <taxon>Eukaryota</taxon>
        <taxon>Haptista</taxon>
        <taxon>Haptophyta</taxon>
        <taxon>Pavlovophyceae</taxon>
        <taxon>Pavlovales</taxon>
        <taxon>Pavlovaceae</taxon>
        <taxon>Diacronema</taxon>
    </lineage>
</organism>
<proteinExistence type="predicted"/>
<reference evidence="3" key="1">
    <citation type="submission" date="2021-05" db="EMBL/GenBank/DDBJ databases">
        <title>The genome of the haptophyte Pavlova lutheri (Diacronema luteri, Pavlovales) - a model for lipid biosynthesis in eukaryotic algae.</title>
        <authorList>
            <person name="Hulatt C.J."/>
            <person name="Posewitz M.C."/>
        </authorList>
    </citation>
    <scope>NUCLEOTIDE SEQUENCE</scope>
    <source>
        <strain evidence="3">NIVA-4/92</strain>
    </source>
</reference>
<evidence type="ECO:0000256" key="2">
    <source>
        <dbReference type="SAM" id="SignalP"/>
    </source>
</evidence>
<dbReference type="PROSITE" id="PS50005">
    <property type="entry name" value="TPR"/>
    <property type="match status" value="1"/>
</dbReference>
<feature type="signal peptide" evidence="2">
    <location>
        <begin position="1"/>
        <end position="24"/>
    </location>
</feature>
<protein>
    <submittedName>
        <fullName evidence="3">Uncharacterized protein</fullName>
    </submittedName>
</protein>
<keyword evidence="4" id="KW-1185">Reference proteome</keyword>
<dbReference type="InterPro" id="IPR011990">
    <property type="entry name" value="TPR-like_helical_dom_sf"/>
</dbReference>
<name>A0A8J5XDE4_DIALT</name>
<comment type="caution">
    <text evidence="3">The sequence shown here is derived from an EMBL/GenBank/DDBJ whole genome shotgun (WGS) entry which is preliminary data.</text>
</comment>
<dbReference type="EMBL" id="JAGTXO010000049">
    <property type="protein sequence ID" value="KAG8458659.1"/>
    <property type="molecule type" value="Genomic_DNA"/>
</dbReference>
<sequence length="209" mass="21800">MVTLRTALLALSLLCAAGAGEVTATEEAASASGAESEVAEPPACTLKGGGFNERHVVAQLLAQQESGSEVAEACLREAIAMTLPAFKMLVRLLSARGAAQDASVYSAALEALEPVGDNMWLHADLLARLGHADKALPRYEVLVNANAENAKLWNAYGVTLATAGDVQKGVTALEKAVALEANDKYVSNLEKVREKLAELTSAQTEAQPA</sequence>
<evidence type="ECO:0000256" key="1">
    <source>
        <dbReference type="PROSITE-ProRule" id="PRU00339"/>
    </source>
</evidence>
<feature type="repeat" description="TPR" evidence="1">
    <location>
        <begin position="150"/>
        <end position="183"/>
    </location>
</feature>
<dbReference type="OrthoDB" id="2335338at2759"/>
<dbReference type="AlphaFoldDB" id="A0A8J5XDE4"/>
<dbReference type="Gene3D" id="1.25.40.10">
    <property type="entry name" value="Tetratricopeptide repeat domain"/>
    <property type="match status" value="1"/>
</dbReference>